<comment type="function">
    <text evidence="3 4">Participates actively in the response to hyperosmotic and heat shock by preventing the aggregation of stress-denatured proteins, in association with DnaK and GrpE. It is the nucleotide exchange factor for DnaK and may function as a thermosensor. Unfolded proteins bind initially to DnaJ; upon interaction with the DnaJ-bound protein, DnaK hydrolyzes its bound ATP, resulting in the formation of a stable complex. GrpE releases ADP from DnaK; ATP binding to DnaK triggers the release of the substrate protein, thus completing the reaction cycle. Several rounds of ATP-dependent interactions between DnaJ, DnaK and GrpE are required for fully efficient folding.</text>
</comment>
<dbReference type="SUPFAM" id="SSF58014">
    <property type="entry name" value="Coiled-coil domain of nucleotide exchange factor GrpE"/>
    <property type="match status" value="1"/>
</dbReference>
<keyword evidence="6" id="KW-0175">Coiled coil</keyword>
<dbReference type="GO" id="GO:0005737">
    <property type="term" value="C:cytoplasm"/>
    <property type="evidence" value="ECO:0007669"/>
    <property type="project" value="UniProtKB-SubCell"/>
</dbReference>
<dbReference type="RefSeq" id="WP_108674019.1">
    <property type="nucleotide sequence ID" value="NZ_CP025628.1"/>
</dbReference>
<dbReference type="KEGG" id="kso:CKSOR_00507"/>
<dbReference type="CDD" id="cd00446">
    <property type="entry name" value="GrpE"/>
    <property type="match status" value="1"/>
</dbReference>
<feature type="region of interest" description="Disordered" evidence="7">
    <location>
        <begin position="1"/>
        <end position="28"/>
    </location>
</feature>
<dbReference type="PANTHER" id="PTHR21237:SF23">
    <property type="entry name" value="GRPE PROTEIN HOMOLOG, MITOCHONDRIAL"/>
    <property type="match status" value="1"/>
</dbReference>
<organism evidence="8 9">
    <name type="scientific">Candidatus Kinetoplastidibacterium kentomonadis</name>
    <dbReference type="NCBI Taxonomy" id="1576550"/>
    <lineage>
        <taxon>Bacteria</taxon>
        <taxon>Pseudomonadati</taxon>
        <taxon>Pseudomonadota</taxon>
        <taxon>Betaproteobacteria</taxon>
        <taxon>Candidatus Kinetoplastidibacterium</taxon>
    </lineage>
</organism>
<dbReference type="GO" id="GO:0000774">
    <property type="term" value="F:adenyl-nucleotide exchange factor activity"/>
    <property type="evidence" value="ECO:0007669"/>
    <property type="project" value="InterPro"/>
</dbReference>
<dbReference type="OrthoDB" id="9789811at2"/>
<keyword evidence="9" id="KW-1185">Reference proteome</keyword>
<dbReference type="InterPro" id="IPR000740">
    <property type="entry name" value="GrpE"/>
</dbReference>
<accession>A0A3S7JAB3</accession>
<dbReference type="InterPro" id="IPR013805">
    <property type="entry name" value="GrpE_CC"/>
</dbReference>
<dbReference type="GO" id="GO:0051082">
    <property type="term" value="F:unfolded protein binding"/>
    <property type="evidence" value="ECO:0007669"/>
    <property type="project" value="TreeGrafter"/>
</dbReference>
<keyword evidence="2 3" id="KW-0143">Chaperone</keyword>
<comment type="subcellular location">
    <subcellularLocation>
        <location evidence="3">Cytoplasm</location>
    </subcellularLocation>
</comment>
<protein>
    <recommendedName>
        <fullName evidence="3 4">Protein GrpE</fullName>
    </recommendedName>
    <alternativeName>
        <fullName evidence="3">HSP-70 cofactor</fullName>
    </alternativeName>
</protein>
<gene>
    <name evidence="3 8" type="primary">grpE</name>
    <name evidence="8" type="ORF">CKSOR_00507</name>
</gene>
<evidence type="ECO:0000313" key="9">
    <source>
        <dbReference type="Proteomes" id="UP000266796"/>
    </source>
</evidence>
<dbReference type="HAMAP" id="MF_01151">
    <property type="entry name" value="GrpE"/>
    <property type="match status" value="1"/>
</dbReference>
<evidence type="ECO:0000256" key="4">
    <source>
        <dbReference type="RuleBase" id="RU000639"/>
    </source>
</evidence>
<evidence type="ECO:0000256" key="6">
    <source>
        <dbReference type="SAM" id="Coils"/>
    </source>
</evidence>
<evidence type="ECO:0000256" key="3">
    <source>
        <dbReference type="HAMAP-Rule" id="MF_01151"/>
    </source>
</evidence>
<keyword evidence="3" id="KW-0963">Cytoplasm</keyword>
<keyword evidence="3 4" id="KW-0346">Stress response</keyword>
<evidence type="ECO:0000256" key="7">
    <source>
        <dbReference type="SAM" id="MobiDB-lite"/>
    </source>
</evidence>
<comment type="subunit">
    <text evidence="3">Homodimer.</text>
</comment>
<dbReference type="Proteomes" id="UP000266796">
    <property type="component" value="Chromosome"/>
</dbReference>
<dbReference type="SUPFAM" id="SSF51064">
    <property type="entry name" value="Head domain of nucleotide exchange factor GrpE"/>
    <property type="match status" value="1"/>
</dbReference>
<evidence type="ECO:0000256" key="1">
    <source>
        <dbReference type="ARBA" id="ARBA00009054"/>
    </source>
</evidence>
<evidence type="ECO:0000256" key="5">
    <source>
        <dbReference type="RuleBase" id="RU004478"/>
    </source>
</evidence>
<dbReference type="GO" id="GO:0042803">
    <property type="term" value="F:protein homodimerization activity"/>
    <property type="evidence" value="ECO:0007669"/>
    <property type="project" value="InterPro"/>
</dbReference>
<dbReference type="AlphaFoldDB" id="A0A3S7JAB3"/>
<evidence type="ECO:0000256" key="2">
    <source>
        <dbReference type="ARBA" id="ARBA00023186"/>
    </source>
</evidence>
<name>A0A3S7JAB3_9PROT</name>
<comment type="similarity">
    <text evidence="1 3 5">Belongs to the GrpE family.</text>
</comment>
<proteinExistence type="inferred from homology"/>
<dbReference type="PANTHER" id="PTHR21237">
    <property type="entry name" value="GRPE PROTEIN"/>
    <property type="match status" value="1"/>
</dbReference>
<dbReference type="Gene3D" id="2.30.22.10">
    <property type="entry name" value="Head domain of nucleotide exchange factor GrpE"/>
    <property type="match status" value="1"/>
</dbReference>
<dbReference type="NCBIfam" id="NF010737">
    <property type="entry name" value="PRK14139.1"/>
    <property type="match status" value="1"/>
</dbReference>
<dbReference type="PROSITE" id="PS01071">
    <property type="entry name" value="GRPE"/>
    <property type="match status" value="1"/>
</dbReference>
<dbReference type="Pfam" id="PF01025">
    <property type="entry name" value="GrpE"/>
    <property type="match status" value="1"/>
</dbReference>
<sequence length="211" mass="24114">MKINNKKDDMNRLKIDENQNSQDFETNDELKDTIDNDLKGINNTDEENLQNIINNLNIEIEKLKTQINEQQDKILRTFAELDNVRKRSNEDVAKARKFSIENFAESLIPVKDSIEAALSNYNSDIHVVKEGLEVTLKQISSAFEKNFLKEIFPKSGDKFDPHMHQAMSSISSDQPINSIVDVLQKGYIIHDRIIRPALVSVSSGIEINTNK</sequence>
<dbReference type="Gene3D" id="3.90.20.20">
    <property type="match status" value="1"/>
</dbReference>
<feature type="coiled-coil region" evidence="6">
    <location>
        <begin position="46"/>
        <end position="80"/>
    </location>
</feature>
<dbReference type="GO" id="GO:0006457">
    <property type="term" value="P:protein folding"/>
    <property type="evidence" value="ECO:0007669"/>
    <property type="project" value="InterPro"/>
</dbReference>
<dbReference type="InterPro" id="IPR009012">
    <property type="entry name" value="GrpE_head"/>
</dbReference>
<evidence type="ECO:0000313" key="8">
    <source>
        <dbReference type="EMBL" id="AWD32615.1"/>
    </source>
</evidence>
<dbReference type="GO" id="GO:0051087">
    <property type="term" value="F:protein-folding chaperone binding"/>
    <property type="evidence" value="ECO:0007669"/>
    <property type="project" value="InterPro"/>
</dbReference>
<reference evidence="8 9" key="1">
    <citation type="journal article" date="2018" name="Parasitology">
        <title>The reduced genome of Candidatus Kinetoplastibacterium sorsogonicusi, the endosymbiont of Kentomonas sorsogonicus (Trypanosomatidae): loss of the haem-synthesis pathway.</title>
        <authorList>
            <person name="Silva F.M."/>
            <person name="Kostygov A.Y."/>
            <person name="Spodareva V.V."/>
            <person name="Butenko A."/>
            <person name="Tossou R."/>
            <person name="Lukes J."/>
            <person name="Yurchenko V."/>
            <person name="Alves J.M.P."/>
        </authorList>
    </citation>
    <scope>NUCLEOTIDE SEQUENCE [LARGE SCALE GENOMIC DNA]</scope>
    <source>
        <strain evidence="8 9">MF-08</strain>
    </source>
</reference>
<dbReference type="EMBL" id="CP025628">
    <property type="protein sequence ID" value="AWD32615.1"/>
    <property type="molecule type" value="Genomic_DNA"/>
</dbReference>
<dbReference type="NCBIfam" id="NF010738">
    <property type="entry name" value="PRK14140.1"/>
    <property type="match status" value="1"/>
</dbReference>
<dbReference type="PRINTS" id="PR00773">
    <property type="entry name" value="GRPEPROTEIN"/>
</dbReference>
<feature type="compositionally biased region" description="Basic and acidic residues" evidence="7">
    <location>
        <begin position="1"/>
        <end position="17"/>
    </location>
</feature>